<dbReference type="Proteomes" id="UP000185557">
    <property type="component" value="Unassembled WGS sequence"/>
</dbReference>
<dbReference type="SUPFAM" id="SSF53448">
    <property type="entry name" value="Nucleotide-diphospho-sugar transferases"/>
    <property type="match status" value="1"/>
</dbReference>
<name>A0A1U7J555_9CYAN</name>
<evidence type="ECO:0000256" key="5">
    <source>
        <dbReference type="ARBA" id="ARBA00022989"/>
    </source>
</evidence>
<keyword evidence="10" id="KW-1185">Reference proteome</keyword>
<dbReference type="PANTHER" id="PTHR43867">
    <property type="entry name" value="CELLULOSE SYNTHASE CATALYTIC SUBUNIT A [UDP-FORMING]"/>
    <property type="match status" value="1"/>
</dbReference>
<feature type="transmembrane region" description="Helical" evidence="7">
    <location>
        <begin position="582"/>
        <end position="603"/>
    </location>
</feature>
<dbReference type="RefSeq" id="WP_073608781.1">
    <property type="nucleotide sequence ID" value="NZ_MRCG01000008.1"/>
</dbReference>
<dbReference type="InterPro" id="IPR003919">
    <property type="entry name" value="Cell_synth_A"/>
</dbReference>
<keyword evidence="3" id="KW-0808">Transferase</keyword>
<dbReference type="PANTHER" id="PTHR43867:SF2">
    <property type="entry name" value="CELLULOSE SYNTHASE CATALYTIC SUBUNIT A [UDP-FORMING]"/>
    <property type="match status" value="1"/>
</dbReference>
<feature type="domain" description="Glycosyltransferase 2-like" evidence="8">
    <location>
        <begin position="263"/>
        <end position="479"/>
    </location>
</feature>
<dbReference type="GO" id="GO:0005886">
    <property type="term" value="C:plasma membrane"/>
    <property type="evidence" value="ECO:0007669"/>
    <property type="project" value="TreeGrafter"/>
</dbReference>
<keyword evidence="6 7" id="KW-0472">Membrane</keyword>
<dbReference type="CDD" id="cd06421">
    <property type="entry name" value="CESA_CelA_like"/>
    <property type="match status" value="1"/>
</dbReference>
<dbReference type="EMBL" id="MRCG01000008">
    <property type="protein sequence ID" value="OKH47822.1"/>
    <property type="molecule type" value="Genomic_DNA"/>
</dbReference>
<keyword evidence="4 7" id="KW-0812">Transmembrane</keyword>
<dbReference type="PRINTS" id="PR01439">
    <property type="entry name" value="CELLSNTHASEA"/>
</dbReference>
<keyword evidence="5 7" id="KW-1133">Transmembrane helix</keyword>
<accession>A0A1U7J555</accession>
<dbReference type="InterPro" id="IPR050321">
    <property type="entry name" value="Glycosyltr_2/OpgH_subfam"/>
</dbReference>
<evidence type="ECO:0000256" key="4">
    <source>
        <dbReference type="ARBA" id="ARBA00022692"/>
    </source>
</evidence>
<feature type="transmembrane region" description="Helical" evidence="7">
    <location>
        <begin position="21"/>
        <end position="45"/>
    </location>
</feature>
<sequence length="771" mass="85983">MPSLSRSVSQPIDKATSRPSVRWATLILATIVGLSAAMVMAWFAGEARITKIFAQLQVLQNQPPMWLEVPMVAAQYLVAPTVLLLLLAFAITRISPRPQPWSRCIVISILLVLVARYLAWRCLSTLNLASPLEGTFSLLLLAVELFGLAISVIQLLLLLRVRDRRTLADRLEHDVSQGHYQPWVDVFIPTYDEPAFILRRTVIGCQAMDYPHKTIYLLDDTRRSEIKALAAELGCQYLTRPNNHHAKAGNLNHALALTQGELIASFDADFVPTRNFLCRTVGFFQHLTVGLVQTPQSFYNSDPIARNLGLEGVLTPDEEVFYRQIQPMRDGSGSVVCAGTSFVVRRSALEDSGGFVTESLSEDYFTAVRLSAQGNEVIYLDEQLSAGLAAENISAHVTQRLRWARGTLQAFFIDSNPLTIPGLTPLQRLGHLEGLMNQLGSIPRLVLLLMPLAYSFLNVVPIQANTREVLYFFLPYYLVQLTVFAWLNHYSRSALISDIYSVVLVFPLAAAVVQALVRPFSKGFDVTPKGTSNQRFQFNWRLSLPLIVLFGLTAVSLWRNLGLWLMIGWGSESYDLQAKGLALGWIWSAYNLAMIAIALLILLDVPRPDPHVWLDLRRVVKLSPRLKQPGAGSRPNPRPADRPAPKTWWGMTTLMSEAGVEVALTQPASLEHPLSVGMAVDLEIAEEAIALEGIVTAIDYQDELPHLRVQFGPMAPATYRTLVTTLFCRPGQWKRWNSPGELRSIGLLLRVLFWPRWANDRSSKALPVVKG</sequence>
<keyword evidence="2" id="KW-0328">Glycosyltransferase</keyword>
<dbReference type="InterPro" id="IPR029044">
    <property type="entry name" value="Nucleotide-diphossugar_trans"/>
</dbReference>
<protein>
    <submittedName>
        <fullName evidence="9">Cellulose synthase catalytic subunit</fullName>
    </submittedName>
</protein>
<evidence type="ECO:0000313" key="9">
    <source>
        <dbReference type="EMBL" id="OKH47822.1"/>
    </source>
</evidence>
<feature type="transmembrane region" description="Helical" evidence="7">
    <location>
        <begin position="469"/>
        <end position="487"/>
    </location>
</feature>
<feature type="transmembrane region" description="Helical" evidence="7">
    <location>
        <begin position="139"/>
        <end position="159"/>
    </location>
</feature>
<evidence type="ECO:0000256" key="2">
    <source>
        <dbReference type="ARBA" id="ARBA00022676"/>
    </source>
</evidence>
<feature type="transmembrane region" description="Helical" evidence="7">
    <location>
        <begin position="65"/>
        <end position="89"/>
    </location>
</feature>
<dbReference type="Pfam" id="PF13632">
    <property type="entry name" value="Glyco_trans_2_3"/>
    <property type="match status" value="1"/>
</dbReference>
<organism evidence="9 10">
    <name type="scientific">Phormidium tenue NIES-30</name>
    <dbReference type="NCBI Taxonomy" id="549789"/>
    <lineage>
        <taxon>Bacteria</taxon>
        <taxon>Bacillati</taxon>
        <taxon>Cyanobacteriota</taxon>
        <taxon>Cyanophyceae</taxon>
        <taxon>Oscillatoriophycideae</taxon>
        <taxon>Oscillatoriales</taxon>
        <taxon>Oscillatoriaceae</taxon>
        <taxon>Phormidium</taxon>
    </lineage>
</organism>
<comment type="caution">
    <text evidence="9">The sequence shown here is derived from an EMBL/GenBank/DDBJ whole genome shotgun (WGS) entry which is preliminary data.</text>
</comment>
<dbReference type="Gene3D" id="3.90.550.10">
    <property type="entry name" value="Spore Coat Polysaccharide Biosynthesis Protein SpsA, Chain A"/>
    <property type="match status" value="1"/>
</dbReference>
<evidence type="ECO:0000259" key="8">
    <source>
        <dbReference type="Pfam" id="PF13632"/>
    </source>
</evidence>
<gene>
    <name evidence="9" type="ORF">NIES30_12680</name>
</gene>
<dbReference type="GO" id="GO:0035438">
    <property type="term" value="F:cyclic-di-GMP binding"/>
    <property type="evidence" value="ECO:0007669"/>
    <property type="project" value="InterPro"/>
</dbReference>
<evidence type="ECO:0000313" key="10">
    <source>
        <dbReference type="Proteomes" id="UP000185557"/>
    </source>
</evidence>
<dbReference type="InterPro" id="IPR001173">
    <property type="entry name" value="Glyco_trans_2-like"/>
</dbReference>
<dbReference type="GO" id="GO:0006011">
    <property type="term" value="P:UDP-alpha-D-glucose metabolic process"/>
    <property type="evidence" value="ECO:0007669"/>
    <property type="project" value="InterPro"/>
</dbReference>
<evidence type="ECO:0000256" key="1">
    <source>
        <dbReference type="ARBA" id="ARBA00004141"/>
    </source>
</evidence>
<dbReference type="STRING" id="549789.NIES30_12680"/>
<comment type="subcellular location">
    <subcellularLocation>
        <location evidence="1">Membrane</location>
        <topology evidence="1">Multi-pass membrane protein</topology>
    </subcellularLocation>
</comment>
<feature type="transmembrane region" description="Helical" evidence="7">
    <location>
        <begin position="499"/>
        <end position="520"/>
    </location>
</feature>
<proteinExistence type="predicted"/>
<evidence type="ECO:0000256" key="3">
    <source>
        <dbReference type="ARBA" id="ARBA00022679"/>
    </source>
</evidence>
<feature type="transmembrane region" description="Helical" evidence="7">
    <location>
        <begin position="540"/>
        <end position="561"/>
    </location>
</feature>
<evidence type="ECO:0000256" key="6">
    <source>
        <dbReference type="ARBA" id="ARBA00023136"/>
    </source>
</evidence>
<feature type="transmembrane region" description="Helical" evidence="7">
    <location>
        <begin position="101"/>
        <end position="119"/>
    </location>
</feature>
<dbReference type="AlphaFoldDB" id="A0A1U7J555"/>
<reference evidence="9 10" key="1">
    <citation type="submission" date="2016-11" db="EMBL/GenBank/DDBJ databases">
        <title>Draft Genome Sequences of Nine Cyanobacterial Strains from Diverse Habitats.</title>
        <authorList>
            <person name="Zhu T."/>
            <person name="Hou S."/>
            <person name="Lu X."/>
            <person name="Hess W.R."/>
        </authorList>
    </citation>
    <scope>NUCLEOTIDE SEQUENCE [LARGE SCALE GENOMIC DNA]</scope>
    <source>
        <strain evidence="9 10">NIES-30</strain>
    </source>
</reference>
<dbReference type="GO" id="GO:0016759">
    <property type="term" value="F:cellulose synthase activity"/>
    <property type="evidence" value="ECO:0007669"/>
    <property type="project" value="InterPro"/>
</dbReference>
<feature type="transmembrane region" description="Helical" evidence="7">
    <location>
        <begin position="445"/>
        <end position="463"/>
    </location>
</feature>
<evidence type="ECO:0000256" key="7">
    <source>
        <dbReference type="SAM" id="Phobius"/>
    </source>
</evidence>